<reference evidence="2 3" key="2">
    <citation type="submission" date="2020-04" db="EMBL/GenBank/DDBJ databases">
        <title>Complete genome sequence of Alteromonas pelagimontana 5.12T.</title>
        <authorList>
            <person name="Sinha R.K."/>
            <person name="Krishnan K.P."/>
            <person name="Kurian J.P."/>
        </authorList>
    </citation>
    <scope>NUCLEOTIDE SEQUENCE [LARGE SCALE GENOMIC DNA]</scope>
    <source>
        <strain evidence="2 3">5.12</strain>
    </source>
</reference>
<dbReference type="AlphaFoldDB" id="A0A6M4MC95"/>
<dbReference type="EMBL" id="CP052766">
    <property type="protein sequence ID" value="QJR80428.1"/>
    <property type="molecule type" value="Genomic_DNA"/>
</dbReference>
<keyword evidence="3" id="KW-1185">Reference proteome</keyword>
<dbReference type="Proteomes" id="UP000219285">
    <property type="component" value="Chromosome"/>
</dbReference>
<evidence type="ECO:0000256" key="1">
    <source>
        <dbReference type="ARBA" id="ARBA00022649"/>
    </source>
</evidence>
<gene>
    <name evidence="2" type="ORF">CA267_006400</name>
</gene>
<protein>
    <submittedName>
        <fullName evidence="2">Type II toxin-antitoxin system RelE/ParE family toxin</fullName>
    </submittedName>
</protein>
<dbReference type="RefSeq" id="WP_075608257.1">
    <property type="nucleotide sequence ID" value="NZ_CP052766.1"/>
</dbReference>
<organism evidence="2 3">
    <name type="scientific">Alteromonas pelagimontana</name>
    <dbReference type="NCBI Taxonomy" id="1858656"/>
    <lineage>
        <taxon>Bacteria</taxon>
        <taxon>Pseudomonadati</taxon>
        <taxon>Pseudomonadota</taxon>
        <taxon>Gammaproteobacteria</taxon>
        <taxon>Alteromonadales</taxon>
        <taxon>Alteromonadaceae</taxon>
        <taxon>Alteromonas/Salinimonas group</taxon>
        <taxon>Alteromonas</taxon>
    </lineage>
</organism>
<dbReference type="Gene3D" id="3.30.2310.20">
    <property type="entry name" value="RelE-like"/>
    <property type="match status" value="1"/>
</dbReference>
<dbReference type="InterPro" id="IPR007712">
    <property type="entry name" value="RelE/ParE_toxin"/>
</dbReference>
<evidence type="ECO:0000313" key="3">
    <source>
        <dbReference type="Proteomes" id="UP000219285"/>
    </source>
</evidence>
<proteinExistence type="predicted"/>
<dbReference type="InterPro" id="IPR035093">
    <property type="entry name" value="RelE/ParE_toxin_dom_sf"/>
</dbReference>
<reference evidence="3" key="1">
    <citation type="submission" date="2014-12" db="EMBL/GenBank/DDBJ databases">
        <title>Complete genome sequence of a multi-drug resistant Klebsiella pneumoniae.</title>
        <authorList>
            <person name="Hua X."/>
            <person name="Chen Q."/>
            <person name="Li X."/>
            <person name="Feng Y."/>
            <person name="Ruan Z."/>
            <person name="Yu Y."/>
        </authorList>
    </citation>
    <scope>NUCLEOTIDE SEQUENCE [LARGE SCALE GENOMIC DNA]</scope>
    <source>
        <strain evidence="3">5.12</strain>
    </source>
</reference>
<keyword evidence="1" id="KW-1277">Toxin-antitoxin system</keyword>
<dbReference type="KEGG" id="apel:CA267_006400"/>
<evidence type="ECO:0000313" key="2">
    <source>
        <dbReference type="EMBL" id="QJR80428.1"/>
    </source>
</evidence>
<accession>A0A6M4MC95</accession>
<dbReference type="OrthoDB" id="9809155at2"/>
<name>A0A6M4MC95_9ALTE</name>
<sequence length="98" mass="11691">MKFALYIRPEAEEDIRESYSYYQQCQVGLGNDFIISVEAAFNKITEHPEMYQEVHRGFRRLLISRFPFGVFYKIYGHKILVFAVIHTSRAPRAWQKRS</sequence>
<dbReference type="Pfam" id="PF05016">
    <property type="entry name" value="ParE_toxin"/>
    <property type="match status" value="1"/>
</dbReference>